<evidence type="ECO:0000256" key="1">
    <source>
        <dbReference type="SAM" id="Phobius"/>
    </source>
</evidence>
<name>A0A0F9FQG4_9ZZZZ</name>
<feature type="transmembrane region" description="Helical" evidence="1">
    <location>
        <begin position="359"/>
        <end position="378"/>
    </location>
</feature>
<feature type="transmembrane region" description="Helical" evidence="1">
    <location>
        <begin position="390"/>
        <end position="409"/>
    </location>
</feature>
<evidence type="ECO:0000313" key="2">
    <source>
        <dbReference type="EMBL" id="KKL80671.1"/>
    </source>
</evidence>
<dbReference type="AlphaFoldDB" id="A0A0F9FQG4"/>
<feature type="transmembrane region" description="Helical" evidence="1">
    <location>
        <begin position="301"/>
        <end position="319"/>
    </location>
</feature>
<feature type="transmembrane region" description="Helical" evidence="1">
    <location>
        <begin position="326"/>
        <end position="347"/>
    </location>
</feature>
<feature type="transmembrane region" description="Helical" evidence="1">
    <location>
        <begin position="21"/>
        <end position="42"/>
    </location>
</feature>
<gene>
    <name evidence="2" type="ORF">LCGC14_2002420</name>
</gene>
<proteinExistence type="predicted"/>
<organism evidence="2">
    <name type="scientific">marine sediment metagenome</name>
    <dbReference type="NCBI Taxonomy" id="412755"/>
    <lineage>
        <taxon>unclassified sequences</taxon>
        <taxon>metagenomes</taxon>
        <taxon>ecological metagenomes</taxon>
    </lineage>
</organism>
<evidence type="ECO:0008006" key="3">
    <source>
        <dbReference type="Google" id="ProtNLM"/>
    </source>
</evidence>
<sequence>MNVKAALAASPTRKLVQRADLLHLAAWLFPLGLIVGFVFFYGHTFGIWGGFPKGLDAYNHLTRAKYWLDYFPNISWQYHWGGGMLFYRTYGPLLHILVALMVKLFGASPEGALGAFGFLSVALVGIGIFGYVKVTTGNFLAAIAASILALSAPRLWDSIAEGGVYPRFFAFGLLLVAFWLTAWLIKLLSASPDRPYRLLHLALMGVLFSVLLSHLLFAFFAWIGVGLMLWFAGWDFQRRMSTGLRVFVPVLGLGAFYILPVLSGALFGSSFSSQFGGPLIGTLKGVRTPAPLHSLYNLDELGPLILPAFLLALVAAWWAKPERKYLLTPVIFATYFGLYAFGGYLNIPPKLHQFAGVDPYSALAFSIPFFAITVGVVLGKLSSKGRVAKVSVVALSVMIVAAGLGLVPATHAKLASDDKLHTRVHDSSRFDSPQEVSKQL</sequence>
<dbReference type="EMBL" id="LAZR01022783">
    <property type="protein sequence ID" value="KKL80671.1"/>
    <property type="molecule type" value="Genomic_DNA"/>
</dbReference>
<feature type="transmembrane region" description="Helical" evidence="1">
    <location>
        <begin position="138"/>
        <end position="156"/>
    </location>
</feature>
<feature type="transmembrane region" description="Helical" evidence="1">
    <location>
        <begin position="246"/>
        <end position="267"/>
    </location>
</feature>
<protein>
    <recommendedName>
        <fullName evidence="3">Membrane protein 6-pyruvoyl-tetrahydropterin synthase-related domain-containing protein</fullName>
    </recommendedName>
</protein>
<accession>A0A0F9FQG4</accession>
<keyword evidence="1" id="KW-1133">Transmembrane helix</keyword>
<keyword evidence="1" id="KW-0812">Transmembrane</keyword>
<feature type="non-terminal residue" evidence="2">
    <location>
        <position position="440"/>
    </location>
</feature>
<feature type="transmembrane region" description="Helical" evidence="1">
    <location>
        <begin position="85"/>
        <end position="105"/>
    </location>
</feature>
<comment type="caution">
    <text evidence="2">The sequence shown here is derived from an EMBL/GenBank/DDBJ whole genome shotgun (WGS) entry which is preliminary data.</text>
</comment>
<keyword evidence="1" id="KW-0472">Membrane</keyword>
<feature type="transmembrane region" description="Helical" evidence="1">
    <location>
        <begin position="112"/>
        <end position="132"/>
    </location>
</feature>
<reference evidence="2" key="1">
    <citation type="journal article" date="2015" name="Nature">
        <title>Complex archaea that bridge the gap between prokaryotes and eukaryotes.</title>
        <authorList>
            <person name="Spang A."/>
            <person name="Saw J.H."/>
            <person name="Jorgensen S.L."/>
            <person name="Zaremba-Niedzwiedzka K."/>
            <person name="Martijn J."/>
            <person name="Lind A.E."/>
            <person name="van Eijk R."/>
            <person name="Schleper C."/>
            <person name="Guy L."/>
            <person name="Ettema T.J."/>
        </authorList>
    </citation>
    <scope>NUCLEOTIDE SEQUENCE</scope>
</reference>
<feature type="transmembrane region" description="Helical" evidence="1">
    <location>
        <begin position="168"/>
        <end position="189"/>
    </location>
</feature>
<feature type="transmembrane region" description="Helical" evidence="1">
    <location>
        <begin position="201"/>
        <end position="234"/>
    </location>
</feature>